<feature type="compositionally biased region" description="Basic and acidic residues" evidence="1">
    <location>
        <begin position="54"/>
        <end position="68"/>
    </location>
</feature>
<dbReference type="EMBL" id="LR739236">
    <property type="protein sequence ID" value="VZR99314.1"/>
    <property type="molecule type" value="Genomic_DNA"/>
</dbReference>
<feature type="compositionally biased region" description="Polar residues" evidence="1">
    <location>
        <begin position="69"/>
        <end position="80"/>
    </location>
</feature>
<dbReference type="AlphaFoldDB" id="A0A654IKG9"/>
<organism evidence="3">
    <name type="scientific">Mycoplasma feriruminatoris</name>
    <dbReference type="NCBI Taxonomy" id="1179777"/>
    <lineage>
        <taxon>Bacteria</taxon>
        <taxon>Bacillati</taxon>
        <taxon>Mycoplasmatota</taxon>
        <taxon>Mollicutes</taxon>
        <taxon>Mycoplasmataceae</taxon>
        <taxon>Mycoplasma</taxon>
    </lineage>
</organism>
<dbReference type="NCBIfam" id="TIGR03490">
    <property type="entry name" value="Mycoplas_LppA"/>
    <property type="match status" value="1"/>
</dbReference>
<evidence type="ECO:0000313" key="3">
    <source>
        <dbReference type="EMBL" id="VZR99314.1"/>
    </source>
</evidence>
<reference evidence="3" key="1">
    <citation type="submission" date="2019-11" db="EMBL/GenBank/DDBJ databases">
        <authorList>
            <person name="Falquet L."/>
            <person name="Falquet L."/>
        </authorList>
    </citation>
    <scope>NUCLEOTIDE SEQUENCE</scope>
    <source>
        <strain evidence="3">14/OD_0535</strain>
    </source>
</reference>
<sequence>MKKATKLLLSILPISSIGFLSVVSCSTTNNKTPAGKTEIPNSSTPENKPNQPNDKSDESNNKTPDNQDKPNGNNSNQPDTKPNEPKEPNSNDMPADQPHRDNNSNDLDFSDVNSLPKEISFEHFELYKKKDPRSAWFDIKSNESWIFEKIIFNKNITSKYKVTFANDNVVFVDEKGVIDKVSIKFEIRDKSEIREFTFTGFKTKIDNRKVNNKETYLKPKAKLDTRLSGLYPSILAYMLLYADDSNKYKNLQEDSAKYITFEELFNNNKNLFDNDFIGLGVGTKDLLFDFEENNRELYRYKITEAGFDDINGVLNIKVRITNNEENRSNEPEITKNFKFEGFRKVDINNPRNNPFSVLLSQKDLKTIIKDKKIVEHLKKLGIDIDKDDDYLDLGVQSTGDLWESLILKHLTLDLVDNKNRVYNSKETLAFKYNKDHSYKSILGLKPKMSLYPFNTSVDEKSIDNILISLKDKKVTLYFELNIPVYASTLSDLTTSSFDKTQILKLKITSTTSI</sequence>
<evidence type="ECO:0000256" key="1">
    <source>
        <dbReference type="SAM" id="MobiDB-lite"/>
    </source>
</evidence>
<dbReference type="RefSeq" id="WP_347938336.1">
    <property type="nucleotide sequence ID" value="NZ_CP142077.1"/>
</dbReference>
<feature type="chain" id="PRO_5025032465" evidence="2">
    <location>
        <begin position="23"/>
        <end position="513"/>
    </location>
</feature>
<keyword evidence="2" id="KW-0732">Signal</keyword>
<accession>A0A654IKG9</accession>
<gene>
    <name evidence="3" type="ORF">MF5583_00014</name>
</gene>
<evidence type="ECO:0000256" key="2">
    <source>
        <dbReference type="SAM" id="SignalP"/>
    </source>
</evidence>
<feature type="signal peptide" evidence="2">
    <location>
        <begin position="1"/>
        <end position="22"/>
    </location>
</feature>
<feature type="region of interest" description="Disordered" evidence="1">
    <location>
        <begin position="26"/>
        <end position="111"/>
    </location>
</feature>
<dbReference type="InterPro" id="IPR019992">
    <property type="entry name" value="Mycoides_lipoprot_LppA/p72"/>
</dbReference>
<name>A0A654IKG9_9MOLU</name>
<dbReference type="NCBIfam" id="NF045959">
    <property type="entry name" value="LppA_rel_LP"/>
    <property type="match status" value="1"/>
</dbReference>
<protein>
    <submittedName>
        <fullName evidence="3">Uncharacterized protein</fullName>
    </submittedName>
</protein>
<feature type="compositionally biased region" description="Polar residues" evidence="1">
    <location>
        <begin position="39"/>
        <end position="53"/>
    </location>
</feature>
<dbReference type="PROSITE" id="PS51257">
    <property type="entry name" value="PROKAR_LIPOPROTEIN"/>
    <property type="match status" value="1"/>
</dbReference>
<proteinExistence type="predicted"/>